<accession>A0ACB9MUE1</accession>
<dbReference type="EMBL" id="CM039433">
    <property type="protein sequence ID" value="KAI4327704.1"/>
    <property type="molecule type" value="Genomic_DNA"/>
</dbReference>
<name>A0ACB9MUE1_BAUVA</name>
<organism evidence="1 2">
    <name type="scientific">Bauhinia variegata</name>
    <name type="common">Purple orchid tree</name>
    <name type="synonym">Phanera variegata</name>
    <dbReference type="NCBI Taxonomy" id="167791"/>
    <lineage>
        <taxon>Eukaryota</taxon>
        <taxon>Viridiplantae</taxon>
        <taxon>Streptophyta</taxon>
        <taxon>Embryophyta</taxon>
        <taxon>Tracheophyta</taxon>
        <taxon>Spermatophyta</taxon>
        <taxon>Magnoliopsida</taxon>
        <taxon>eudicotyledons</taxon>
        <taxon>Gunneridae</taxon>
        <taxon>Pentapetalae</taxon>
        <taxon>rosids</taxon>
        <taxon>fabids</taxon>
        <taxon>Fabales</taxon>
        <taxon>Fabaceae</taxon>
        <taxon>Cercidoideae</taxon>
        <taxon>Cercideae</taxon>
        <taxon>Bauhiniinae</taxon>
        <taxon>Bauhinia</taxon>
    </lineage>
</organism>
<proteinExistence type="predicted"/>
<evidence type="ECO:0000313" key="2">
    <source>
        <dbReference type="Proteomes" id="UP000828941"/>
    </source>
</evidence>
<reference evidence="1 2" key="1">
    <citation type="journal article" date="2022" name="DNA Res.">
        <title>Chromosomal-level genome assembly of the orchid tree Bauhinia variegata (Leguminosae; Cercidoideae) supports the allotetraploid origin hypothesis of Bauhinia.</title>
        <authorList>
            <person name="Zhong Y."/>
            <person name="Chen Y."/>
            <person name="Zheng D."/>
            <person name="Pang J."/>
            <person name="Liu Y."/>
            <person name="Luo S."/>
            <person name="Meng S."/>
            <person name="Qian L."/>
            <person name="Wei D."/>
            <person name="Dai S."/>
            <person name="Zhou R."/>
        </authorList>
    </citation>
    <scope>NUCLEOTIDE SEQUENCE [LARGE SCALE GENOMIC DNA]</scope>
    <source>
        <strain evidence="1">BV-YZ2020</strain>
    </source>
</reference>
<sequence>MMESMESCVPPGFRFHPTDEELVGYYLRKKVASQRIDLDVIREIDLYRIEPWDLQERCRIGYEEQNEWYFFSHKDKKYPTGTRTNRATMAGFWKATGRDKAVYDKTKLIGMRKTLVFYKGRAPNGQKTDWIMHEYRLESDENGPPQEEGWVVCRAFKKRNNSQTKTTHEGWDSSYFYEETSGISAVVDPVDFISRQPQSFIAQNLLCKQEIEMENLSFMHSEQFVQLPQLESPSLPLKRPNSVPLISDINEEDEQNRLSNTTEKVTDWRALDKFVASQLSHEDRRELNGLPNFETHNSSDMAALLLLQNNRDEVSKLSPFLNTSSDCDIGICVFEK</sequence>
<protein>
    <submittedName>
        <fullName evidence="1">Uncharacterized protein</fullName>
    </submittedName>
</protein>
<gene>
    <name evidence="1" type="ORF">L6164_020133</name>
</gene>
<keyword evidence="2" id="KW-1185">Reference proteome</keyword>
<evidence type="ECO:0000313" key="1">
    <source>
        <dbReference type="EMBL" id="KAI4327704.1"/>
    </source>
</evidence>
<dbReference type="Proteomes" id="UP000828941">
    <property type="component" value="Chromosome 8"/>
</dbReference>
<comment type="caution">
    <text evidence="1">The sequence shown here is derived from an EMBL/GenBank/DDBJ whole genome shotgun (WGS) entry which is preliminary data.</text>
</comment>